<evidence type="ECO:0000256" key="1">
    <source>
        <dbReference type="SAM" id="MobiDB-lite"/>
    </source>
</evidence>
<accession>A0A6A5WKU4</accession>
<dbReference type="Proteomes" id="UP000799779">
    <property type="component" value="Unassembled WGS sequence"/>
</dbReference>
<organism evidence="3 4">
    <name type="scientific">Amniculicola lignicola CBS 123094</name>
    <dbReference type="NCBI Taxonomy" id="1392246"/>
    <lineage>
        <taxon>Eukaryota</taxon>
        <taxon>Fungi</taxon>
        <taxon>Dikarya</taxon>
        <taxon>Ascomycota</taxon>
        <taxon>Pezizomycotina</taxon>
        <taxon>Dothideomycetes</taxon>
        <taxon>Pleosporomycetidae</taxon>
        <taxon>Pleosporales</taxon>
        <taxon>Amniculicolaceae</taxon>
        <taxon>Amniculicola</taxon>
    </lineage>
</organism>
<proteinExistence type="predicted"/>
<evidence type="ECO:0000259" key="2">
    <source>
        <dbReference type="Pfam" id="PF24864"/>
    </source>
</evidence>
<protein>
    <recommendedName>
        <fullName evidence="2">DUF7730 domain-containing protein</fullName>
    </recommendedName>
</protein>
<keyword evidence="4" id="KW-1185">Reference proteome</keyword>
<dbReference type="Pfam" id="PF24864">
    <property type="entry name" value="DUF7730"/>
    <property type="match status" value="1"/>
</dbReference>
<dbReference type="EMBL" id="ML977582">
    <property type="protein sequence ID" value="KAF2001554.1"/>
    <property type="molecule type" value="Genomic_DNA"/>
</dbReference>
<evidence type="ECO:0000313" key="3">
    <source>
        <dbReference type="EMBL" id="KAF2001554.1"/>
    </source>
</evidence>
<dbReference type="InterPro" id="IPR056632">
    <property type="entry name" value="DUF7730"/>
</dbReference>
<gene>
    <name evidence="3" type="ORF">P154DRAFT_164908</name>
</gene>
<evidence type="ECO:0000313" key="4">
    <source>
        <dbReference type="Proteomes" id="UP000799779"/>
    </source>
</evidence>
<feature type="domain" description="DUF7730" evidence="2">
    <location>
        <begin position="27"/>
        <end position="249"/>
    </location>
</feature>
<dbReference type="OrthoDB" id="3661456at2759"/>
<reference evidence="3" key="1">
    <citation type="journal article" date="2020" name="Stud. Mycol.">
        <title>101 Dothideomycetes genomes: a test case for predicting lifestyles and emergence of pathogens.</title>
        <authorList>
            <person name="Haridas S."/>
            <person name="Albert R."/>
            <person name="Binder M."/>
            <person name="Bloem J."/>
            <person name="Labutti K."/>
            <person name="Salamov A."/>
            <person name="Andreopoulos B."/>
            <person name="Baker S."/>
            <person name="Barry K."/>
            <person name="Bills G."/>
            <person name="Bluhm B."/>
            <person name="Cannon C."/>
            <person name="Castanera R."/>
            <person name="Culley D."/>
            <person name="Daum C."/>
            <person name="Ezra D."/>
            <person name="Gonzalez J."/>
            <person name="Henrissat B."/>
            <person name="Kuo A."/>
            <person name="Liang C."/>
            <person name="Lipzen A."/>
            <person name="Lutzoni F."/>
            <person name="Magnuson J."/>
            <person name="Mondo S."/>
            <person name="Nolan M."/>
            <person name="Ohm R."/>
            <person name="Pangilinan J."/>
            <person name="Park H.-J."/>
            <person name="Ramirez L."/>
            <person name="Alfaro M."/>
            <person name="Sun H."/>
            <person name="Tritt A."/>
            <person name="Yoshinaga Y."/>
            <person name="Zwiers L.-H."/>
            <person name="Turgeon B."/>
            <person name="Goodwin S."/>
            <person name="Spatafora J."/>
            <person name="Crous P."/>
            <person name="Grigoriev I."/>
        </authorList>
    </citation>
    <scope>NUCLEOTIDE SEQUENCE</scope>
    <source>
        <strain evidence="3">CBS 123094</strain>
    </source>
</reference>
<dbReference type="AlphaFoldDB" id="A0A6A5WKU4"/>
<sequence>MATSFIIYRDETEMGESYGEESPPLNEQPQSPVFNTLPGEVRNLIYEYALGTDGPTHMYQKEGGMIRSWACYKMGVEQRALHNQCWPTKFVGLPSTNHTPTPFKVWQPVETAQVKAPALLRTCKKIYKEARWMLYTKNTFHIRRSELLVDFRYSIAMDHFQAIRSLDLSIHPCDKEYSFCRMRVEPFTCTWVKCCRVVRSMSSLQELRVNLSLLPIARHFKVSRSQYDSHILGPLMTIRVPVFQVIISPNAGRGGPISANGGEPRPYSVDSDTLQILGEVPFELIVEGQWYRGH</sequence>
<name>A0A6A5WKU4_9PLEO</name>
<dbReference type="PANTHER" id="PTHR38790">
    <property type="entry name" value="2EXR DOMAIN-CONTAINING PROTEIN-RELATED"/>
    <property type="match status" value="1"/>
</dbReference>
<feature type="region of interest" description="Disordered" evidence="1">
    <location>
        <begin position="9"/>
        <end position="32"/>
    </location>
</feature>